<comment type="caution">
    <text evidence="4">The sequence shown here is derived from an EMBL/GenBank/DDBJ whole genome shotgun (WGS) entry which is preliminary data.</text>
</comment>
<dbReference type="EMBL" id="RBAM01000006">
    <property type="protein sequence ID" value="RKN71479.1"/>
    <property type="molecule type" value="Genomic_DNA"/>
</dbReference>
<evidence type="ECO:0000256" key="2">
    <source>
        <dbReference type="SAM" id="Phobius"/>
    </source>
</evidence>
<gene>
    <name evidence="4" type="ORF">D7231_15810</name>
</gene>
<proteinExistence type="predicted"/>
<sequence length="332" mass="37240">MKTGGIWKHTPRDGLLLVFSVAQFAVTIWLATAWDGASAPWRAGGYALLAVMMAYNIIVISHLFTHVPWFASSRLNGLVSLLNSVNIGQSVQAYHLTHVRNHHRFNNDLKGADGTTRDTSSTYRDGKDGEHAPLLYFVVMGALDSLVGRGKEILYVVRLWRVTPGDGKLLELASRREPRRGKELRQVQADRAAHCLSLVLFAAISWQWTLFCYLPSFFIALAMVNVQNYYRHYGADPSSRATDSVSHYGRLYNALTFNDGYHQEHHLSPATHWSQMPVVRERRRGELDGRPRIISPVPAMLGFLDRKRPLLHHGTATGGAPSTATETRRRSA</sequence>
<dbReference type="PANTHER" id="PTHR12879:SF8">
    <property type="entry name" value="SPHINGOLIPID DELTA(4)-DESATURASE DES1"/>
    <property type="match status" value="1"/>
</dbReference>
<keyword evidence="2" id="KW-0472">Membrane</keyword>
<dbReference type="AlphaFoldDB" id="A0A3B0BGJ7"/>
<feature type="transmembrane region" description="Helical" evidence="2">
    <location>
        <begin position="213"/>
        <end position="230"/>
    </location>
</feature>
<evidence type="ECO:0000256" key="1">
    <source>
        <dbReference type="SAM" id="MobiDB-lite"/>
    </source>
</evidence>
<keyword evidence="2" id="KW-0812">Transmembrane</keyword>
<feature type="domain" description="Fatty acid desaturase" evidence="3">
    <location>
        <begin position="41"/>
        <end position="288"/>
    </location>
</feature>
<dbReference type="OrthoDB" id="634389at2"/>
<dbReference type="InterPro" id="IPR005804">
    <property type="entry name" value="FA_desaturase_dom"/>
</dbReference>
<dbReference type="GO" id="GO:0046513">
    <property type="term" value="P:ceramide biosynthetic process"/>
    <property type="evidence" value="ECO:0007669"/>
    <property type="project" value="TreeGrafter"/>
</dbReference>
<accession>A0A3B0BGJ7</accession>
<reference evidence="4 5" key="1">
    <citation type="journal article" date="2015" name="Antonie Van Leeuwenhoek">
        <title>Streptomyces klenkii sp. nov., isolated from deep marine sediment.</title>
        <authorList>
            <person name="Veyisoglu A."/>
            <person name="Sahin N."/>
        </authorList>
    </citation>
    <scope>NUCLEOTIDE SEQUENCE [LARGE SCALE GENOMIC DNA]</scope>
    <source>
        <strain evidence="4 5">KCTC 29202</strain>
    </source>
</reference>
<dbReference type="PANTHER" id="PTHR12879">
    <property type="entry name" value="SPHINGOLIPID DELTA 4 DESATURASE/C-4 HYDROXYLASE PROTEIN DES2"/>
    <property type="match status" value="1"/>
</dbReference>
<keyword evidence="2" id="KW-1133">Transmembrane helix</keyword>
<dbReference type="GO" id="GO:0016020">
    <property type="term" value="C:membrane"/>
    <property type="evidence" value="ECO:0007669"/>
    <property type="project" value="GOC"/>
</dbReference>
<feature type="compositionally biased region" description="Low complexity" evidence="1">
    <location>
        <begin position="314"/>
        <end position="325"/>
    </location>
</feature>
<name>A0A3B0BGJ7_9ACTN</name>
<dbReference type="Pfam" id="PF00487">
    <property type="entry name" value="FA_desaturase"/>
    <property type="match status" value="1"/>
</dbReference>
<evidence type="ECO:0000259" key="3">
    <source>
        <dbReference type="Pfam" id="PF00487"/>
    </source>
</evidence>
<evidence type="ECO:0000313" key="5">
    <source>
        <dbReference type="Proteomes" id="UP000270343"/>
    </source>
</evidence>
<feature type="region of interest" description="Disordered" evidence="1">
    <location>
        <begin position="312"/>
        <end position="332"/>
    </location>
</feature>
<keyword evidence="5" id="KW-1185">Reference proteome</keyword>
<feature type="transmembrane region" description="Helical" evidence="2">
    <location>
        <begin position="43"/>
        <end position="64"/>
    </location>
</feature>
<dbReference type="GO" id="GO:0042284">
    <property type="term" value="F:sphingolipid delta-4 desaturase activity"/>
    <property type="evidence" value="ECO:0007669"/>
    <property type="project" value="TreeGrafter"/>
</dbReference>
<dbReference type="Proteomes" id="UP000270343">
    <property type="component" value="Unassembled WGS sequence"/>
</dbReference>
<protein>
    <submittedName>
        <fullName evidence="4">Fatty acid desaturase</fullName>
    </submittedName>
</protein>
<organism evidence="4 5">
    <name type="scientific">Streptomyces klenkii</name>
    <dbReference type="NCBI Taxonomy" id="1420899"/>
    <lineage>
        <taxon>Bacteria</taxon>
        <taxon>Bacillati</taxon>
        <taxon>Actinomycetota</taxon>
        <taxon>Actinomycetes</taxon>
        <taxon>Kitasatosporales</taxon>
        <taxon>Streptomycetaceae</taxon>
        <taxon>Streptomyces</taxon>
    </lineage>
</organism>
<evidence type="ECO:0000313" key="4">
    <source>
        <dbReference type="EMBL" id="RKN71479.1"/>
    </source>
</evidence>